<protein>
    <submittedName>
        <fullName evidence="1">Uncharacterized protein</fullName>
    </submittedName>
</protein>
<comment type="caution">
    <text evidence="1">The sequence shown here is derived from an EMBL/GenBank/DDBJ whole genome shotgun (WGS) entry which is preliminary data.</text>
</comment>
<reference evidence="1 2" key="1">
    <citation type="journal article" date="2021" name="BMC Biol.">
        <title>Horizontally acquired antibacterial genes associated with adaptive radiation of ladybird beetles.</title>
        <authorList>
            <person name="Li H.S."/>
            <person name="Tang X.F."/>
            <person name="Huang Y.H."/>
            <person name="Xu Z.Y."/>
            <person name="Chen M.L."/>
            <person name="Du X.Y."/>
            <person name="Qiu B.Y."/>
            <person name="Chen P.T."/>
            <person name="Zhang W."/>
            <person name="Slipinski A."/>
            <person name="Escalona H.E."/>
            <person name="Waterhouse R.M."/>
            <person name="Zwick A."/>
            <person name="Pang H."/>
        </authorList>
    </citation>
    <scope>NUCLEOTIDE SEQUENCE [LARGE SCALE GENOMIC DNA]</scope>
    <source>
        <strain evidence="1">SYSU2018</strain>
    </source>
</reference>
<sequence>MVQGMNDAKSMEEASGVQEMYSGEKIIGEMLERKRREANFIMSNVEESKAGFAHERKAEDTEFMRTTMANLTVNSGNIRVIRIDVYKQVFNVLLEVVLSKRDESVNVLKNKINLASGINGFPDQTERQKGF</sequence>
<keyword evidence="2" id="KW-1185">Reference proteome</keyword>
<dbReference type="EMBL" id="JABFTP020000124">
    <property type="protein sequence ID" value="KAL3279632.1"/>
    <property type="molecule type" value="Genomic_DNA"/>
</dbReference>
<dbReference type="Proteomes" id="UP001516400">
    <property type="component" value="Unassembled WGS sequence"/>
</dbReference>
<organism evidence="1 2">
    <name type="scientific">Cryptolaemus montrouzieri</name>
    <dbReference type="NCBI Taxonomy" id="559131"/>
    <lineage>
        <taxon>Eukaryota</taxon>
        <taxon>Metazoa</taxon>
        <taxon>Ecdysozoa</taxon>
        <taxon>Arthropoda</taxon>
        <taxon>Hexapoda</taxon>
        <taxon>Insecta</taxon>
        <taxon>Pterygota</taxon>
        <taxon>Neoptera</taxon>
        <taxon>Endopterygota</taxon>
        <taxon>Coleoptera</taxon>
        <taxon>Polyphaga</taxon>
        <taxon>Cucujiformia</taxon>
        <taxon>Coccinelloidea</taxon>
        <taxon>Coccinellidae</taxon>
        <taxon>Scymninae</taxon>
        <taxon>Scymnini</taxon>
        <taxon>Cryptolaemus</taxon>
    </lineage>
</organism>
<proteinExistence type="predicted"/>
<evidence type="ECO:0000313" key="2">
    <source>
        <dbReference type="Proteomes" id="UP001516400"/>
    </source>
</evidence>
<dbReference type="AlphaFoldDB" id="A0ABD2NMH8"/>
<gene>
    <name evidence="1" type="ORF">HHI36_017138</name>
</gene>
<accession>A0ABD2NMH8</accession>
<evidence type="ECO:0000313" key="1">
    <source>
        <dbReference type="EMBL" id="KAL3279632.1"/>
    </source>
</evidence>
<name>A0ABD2NMH8_9CUCU</name>